<dbReference type="EMBL" id="MT141389">
    <property type="protein sequence ID" value="QJA59924.1"/>
    <property type="molecule type" value="Genomic_DNA"/>
</dbReference>
<feature type="compositionally biased region" description="Basic and acidic residues" evidence="1">
    <location>
        <begin position="234"/>
        <end position="277"/>
    </location>
</feature>
<accession>A0A6M3IRJ9</accession>
<gene>
    <name evidence="2" type="ORF">MM415B01220_0002</name>
</gene>
<evidence type="ECO:0000313" key="2">
    <source>
        <dbReference type="EMBL" id="QJA59924.1"/>
    </source>
</evidence>
<name>A0A6M3IRJ9_9ZZZZ</name>
<protein>
    <submittedName>
        <fullName evidence="2">Uncharacterized protein</fullName>
    </submittedName>
</protein>
<evidence type="ECO:0000256" key="1">
    <source>
        <dbReference type="SAM" id="MobiDB-lite"/>
    </source>
</evidence>
<sequence length="436" mass="49053">MIRYADILRKHLQQRVGEAQKRGEPGDLPMMQATGQTIERLRPGVQGSEELARSAMQIKEPPSREFWDKRFAKRKAADELRTATQRGVGGIPSGMVEADFIPIPEGASPEVKARIQATNRGRREYGWKASIDEGYTVSGELRRAVEEERRFRRGATEKRGFAQFEADLKRDLTIEEVQQKRDEALGKVSGFPTDFLQDPGARSDATRLQQQVSEGKMDPIKASELLNQMAESEAAGKVRPETEEERAIQKEKATAEEKRVKREETVEEKETARNEKRINIRKTASERKLKTQTAELANLRKKYDTVEDKINEIKDANEAKEPEGKGVKARLSDEELMKTNPTYRRLHKKWKDLDAKIKELEGTPSVGPVPGKAGLVSEAEVELKAYEDELANLGLKPSAGTTPPVSPSKEGETVSYEDIPSGEIYTDPDGTKRRKR</sequence>
<reference evidence="2" key="1">
    <citation type="submission" date="2020-03" db="EMBL/GenBank/DDBJ databases">
        <title>The deep terrestrial virosphere.</title>
        <authorList>
            <person name="Holmfeldt K."/>
            <person name="Nilsson E."/>
            <person name="Simone D."/>
            <person name="Lopez-Fernandez M."/>
            <person name="Wu X."/>
            <person name="de Brujin I."/>
            <person name="Lundin D."/>
            <person name="Andersson A."/>
            <person name="Bertilsson S."/>
            <person name="Dopson M."/>
        </authorList>
    </citation>
    <scope>NUCLEOTIDE SEQUENCE</scope>
    <source>
        <strain evidence="2">MM415B01220</strain>
    </source>
</reference>
<feature type="region of interest" description="Disordered" evidence="1">
    <location>
        <begin position="190"/>
        <end position="217"/>
    </location>
</feature>
<dbReference type="AlphaFoldDB" id="A0A6M3IRJ9"/>
<proteinExistence type="predicted"/>
<feature type="region of interest" description="Disordered" evidence="1">
    <location>
        <begin position="393"/>
        <end position="436"/>
    </location>
</feature>
<feature type="region of interest" description="Disordered" evidence="1">
    <location>
        <begin position="231"/>
        <end position="277"/>
    </location>
</feature>
<organism evidence="2">
    <name type="scientific">viral metagenome</name>
    <dbReference type="NCBI Taxonomy" id="1070528"/>
    <lineage>
        <taxon>unclassified sequences</taxon>
        <taxon>metagenomes</taxon>
        <taxon>organismal metagenomes</taxon>
    </lineage>
</organism>